<sequence length="96" mass="11142">MLYLPYQTQREIKMDIEGIQQVVFTVNDMAAELEERAKRLRMQAVQLEKPDLDLEQFMLITSEIPMEVTNMISNLRLDILAKRSMRVAVKVAKSGE</sequence>
<gene>
    <name evidence="1" type="ORF">DAA48_21795</name>
</gene>
<dbReference type="AlphaFoldDB" id="A0A2T4MWZ9"/>
<accession>A0A2T4MWZ9</accession>
<name>A0A2T4MWZ9_AERVE</name>
<comment type="caution">
    <text evidence="1">The sequence shown here is derived from an EMBL/GenBank/DDBJ whole genome shotgun (WGS) entry which is preliminary data.</text>
</comment>
<reference evidence="1 2" key="1">
    <citation type="submission" date="2018-03" db="EMBL/GenBank/DDBJ databases">
        <title>Aeromonas veronii whole genome sequencing and analysis.</title>
        <authorList>
            <person name="Xie H."/>
            <person name="Liu T."/>
            <person name="Wang K."/>
        </authorList>
    </citation>
    <scope>NUCLEOTIDE SEQUENCE [LARGE SCALE GENOMIC DNA]</scope>
    <source>
        <strain evidence="1 2">XH.VA.1</strain>
    </source>
</reference>
<dbReference type="Proteomes" id="UP000241986">
    <property type="component" value="Unassembled WGS sequence"/>
</dbReference>
<evidence type="ECO:0000313" key="1">
    <source>
        <dbReference type="EMBL" id="PTH79074.1"/>
    </source>
</evidence>
<proteinExistence type="predicted"/>
<protein>
    <submittedName>
        <fullName evidence="1">Uncharacterized protein</fullName>
    </submittedName>
</protein>
<dbReference type="EMBL" id="PZKL01000045">
    <property type="protein sequence ID" value="PTH79074.1"/>
    <property type="molecule type" value="Genomic_DNA"/>
</dbReference>
<organism evidence="1 2">
    <name type="scientific">Aeromonas veronii</name>
    <dbReference type="NCBI Taxonomy" id="654"/>
    <lineage>
        <taxon>Bacteria</taxon>
        <taxon>Pseudomonadati</taxon>
        <taxon>Pseudomonadota</taxon>
        <taxon>Gammaproteobacteria</taxon>
        <taxon>Aeromonadales</taxon>
        <taxon>Aeromonadaceae</taxon>
        <taxon>Aeromonas</taxon>
    </lineage>
</organism>
<evidence type="ECO:0000313" key="2">
    <source>
        <dbReference type="Proteomes" id="UP000241986"/>
    </source>
</evidence>